<dbReference type="EMBL" id="QGGQ01000009">
    <property type="protein sequence ID" value="PWK22049.1"/>
    <property type="molecule type" value="Genomic_DNA"/>
</dbReference>
<dbReference type="InterPro" id="IPR016032">
    <property type="entry name" value="Sig_transdc_resp-reg_C-effctor"/>
</dbReference>
<evidence type="ECO:0000259" key="4">
    <source>
        <dbReference type="SMART" id="SM00421"/>
    </source>
</evidence>
<feature type="coiled-coil region" evidence="1">
    <location>
        <begin position="767"/>
        <end position="806"/>
    </location>
</feature>
<keyword evidence="2" id="KW-0472">Membrane</keyword>
<keyword evidence="3" id="KW-0732">Signal</keyword>
<dbReference type="Gene3D" id="1.10.10.10">
    <property type="entry name" value="Winged helix-like DNA-binding domain superfamily/Winged helix DNA-binding domain"/>
    <property type="match status" value="1"/>
</dbReference>
<dbReference type="SUPFAM" id="SSF46894">
    <property type="entry name" value="C-terminal effector domain of the bipartite response regulators"/>
    <property type="match status" value="1"/>
</dbReference>
<dbReference type="InterPro" id="IPR011123">
    <property type="entry name" value="Y_Y_Y"/>
</dbReference>
<feature type="domain" description="HTH luxR-type" evidence="4">
    <location>
        <begin position="876"/>
        <end position="933"/>
    </location>
</feature>
<sequence>MNLKVLLIIFLFNGIHAIAQELPPITTYPPEQYQADNQNWMISQSSDKKIYIANNSGLLEFDGARFKLYNSPNSSVIRSVKVIGDLVYTGCYMEFGYWQKNGLGSLVYHSLIPKLNEPLIDDEQFWNILKVGDWVLFQSLDRIYSYNTLDGSFRIIDSETTRAQIFNVDNEVYFQKPNEGIFKIENGSPVLVSKDSIFADRIVLAICKVDKKLLFIFEKEGFYFLEEDGPKKWHIQADKELASVNLFSSIQLSDGSFALGTISNGVYHIGRDGSVINKINKEKGLHNNTILSLFEDTDHNLWLGLDNGLSVINYNSQFKEFNDLKGEVGNVYAAKIFNGLFYIGTNQGLFYKEPNGQDSFTLIDGTQGQVWCLVEQENTLFCGHNRGTFLVKNKTAELISDFPGTWDIKKIKGNKTLLLQGNYEGLSMLEKINGQWSFRNKIKGFDFSSRFFEFTDDLEIIVNNEYKGIYKITVDPTFNTVINANNEPANGFGSSLVAYDDKLLYSQNSNQHILIYTKDQHNFVVDSVLTNIFYGKDDNLQGILIPDYDTNKLWGFSDNNIIYTTPGKFSDTPETIKISIPRNFRRSMGNSGFEYITHLKDNTYLIGGSDGYTTLNLDKIKSRTHTIQITEAYNEFRNAPKVGIALDREAELHSKENNIGFSFSVPNYDKYAEVIYQYKLDGLDTGWSDWFSTPNISFENLSFGEYTFKVKAKIGDQESRNTASFKFIINRPWYYSNIAIASYILIIALISFIIHKLYKSYYRRQHKRLLKENTKKLKRKKLKAQRKIVEIKNEQLRQDIANKNRELAISTMSIIKKNEFLSAIRDQLKENADNPKIKSVIRTINQNINNVDDWTFFEEAFNNADKDFLKRIKKLHPDLTPNDLKLCAYLRLNLSSKEIAPLLNISVRSVEVKRYRLRKKMQLQHESGLTDYILNL</sequence>
<evidence type="ECO:0000256" key="2">
    <source>
        <dbReference type="SAM" id="Phobius"/>
    </source>
</evidence>
<evidence type="ECO:0000256" key="3">
    <source>
        <dbReference type="SAM" id="SignalP"/>
    </source>
</evidence>
<dbReference type="Gene3D" id="2.60.40.10">
    <property type="entry name" value="Immunoglobulins"/>
    <property type="match status" value="1"/>
</dbReference>
<dbReference type="Gene3D" id="2.130.10.10">
    <property type="entry name" value="YVTN repeat-like/Quinoprotein amine dehydrogenase"/>
    <property type="match status" value="1"/>
</dbReference>
<dbReference type="Pfam" id="PF07495">
    <property type="entry name" value="Y_Y_Y"/>
    <property type="match status" value="1"/>
</dbReference>
<proteinExistence type="predicted"/>
<keyword evidence="2" id="KW-0812">Transmembrane</keyword>
<accession>A0A316DXV0</accession>
<dbReference type="Proteomes" id="UP000245667">
    <property type="component" value="Unassembled WGS sequence"/>
</dbReference>
<dbReference type="InterPro" id="IPR000792">
    <property type="entry name" value="Tscrpt_reg_LuxR_C"/>
</dbReference>
<dbReference type="RefSeq" id="WP_223308443.1">
    <property type="nucleotide sequence ID" value="NZ_JACWLN010000016.1"/>
</dbReference>
<name>A0A316DXV0_9FLAO</name>
<gene>
    <name evidence="5" type="ORF">LX92_03401</name>
</gene>
<dbReference type="SMART" id="SM00421">
    <property type="entry name" value="HTH_LUXR"/>
    <property type="match status" value="1"/>
</dbReference>
<feature type="chain" id="PRO_5016365930" evidence="3">
    <location>
        <begin position="20"/>
        <end position="936"/>
    </location>
</feature>
<organism evidence="5 6">
    <name type="scientific">Maribacter polysiphoniae</name>
    <dbReference type="NCBI Taxonomy" id="429344"/>
    <lineage>
        <taxon>Bacteria</taxon>
        <taxon>Pseudomonadati</taxon>
        <taxon>Bacteroidota</taxon>
        <taxon>Flavobacteriia</taxon>
        <taxon>Flavobacteriales</taxon>
        <taxon>Flavobacteriaceae</taxon>
        <taxon>Maribacter</taxon>
    </lineage>
</organism>
<feature type="transmembrane region" description="Helical" evidence="2">
    <location>
        <begin position="733"/>
        <end position="758"/>
    </location>
</feature>
<comment type="caution">
    <text evidence="5">The sequence shown here is derived from an EMBL/GenBank/DDBJ whole genome shotgun (WGS) entry which is preliminary data.</text>
</comment>
<evidence type="ECO:0000313" key="5">
    <source>
        <dbReference type="EMBL" id="PWK22049.1"/>
    </source>
</evidence>
<dbReference type="GO" id="GO:0006355">
    <property type="term" value="P:regulation of DNA-templated transcription"/>
    <property type="evidence" value="ECO:0007669"/>
    <property type="project" value="InterPro"/>
</dbReference>
<evidence type="ECO:0000313" key="6">
    <source>
        <dbReference type="Proteomes" id="UP000245667"/>
    </source>
</evidence>
<evidence type="ECO:0000256" key="1">
    <source>
        <dbReference type="SAM" id="Coils"/>
    </source>
</evidence>
<dbReference type="InterPro" id="IPR013783">
    <property type="entry name" value="Ig-like_fold"/>
</dbReference>
<dbReference type="GO" id="GO:0003677">
    <property type="term" value="F:DNA binding"/>
    <property type="evidence" value="ECO:0007669"/>
    <property type="project" value="InterPro"/>
</dbReference>
<keyword evidence="1" id="KW-0175">Coiled coil</keyword>
<dbReference type="SUPFAM" id="SSF63829">
    <property type="entry name" value="Calcium-dependent phosphotriesterase"/>
    <property type="match status" value="1"/>
</dbReference>
<protein>
    <submittedName>
        <fullName evidence="5">Regulatory LuxR family protein</fullName>
    </submittedName>
</protein>
<keyword evidence="2" id="KW-1133">Transmembrane helix</keyword>
<reference evidence="5 6" key="1">
    <citation type="submission" date="2018-05" db="EMBL/GenBank/DDBJ databases">
        <title>Genomic Encyclopedia of Archaeal and Bacterial Type Strains, Phase II (KMG-II): from individual species to whole genera.</title>
        <authorList>
            <person name="Goeker M."/>
        </authorList>
    </citation>
    <scope>NUCLEOTIDE SEQUENCE [LARGE SCALE GENOMIC DNA]</scope>
    <source>
        <strain evidence="5 6">DSM 23514</strain>
    </source>
</reference>
<dbReference type="AlphaFoldDB" id="A0A316DXV0"/>
<dbReference type="InterPro" id="IPR015943">
    <property type="entry name" value="WD40/YVTN_repeat-like_dom_sf"/>
</dbReference>
<feature type="signal peptide" evidence="3">
    <location>
        <begin position="1"/>
        <end position="19"/>
    </location>
</feature>
<dbReference type="InterPro" id="IPR036388">
    <property type="entry name" value="WH-like_DNA-bd_sf"/>
</dbReference>